<dbReference type="GO" id="GO:0005524">
    <property type="term" value="F:ATP binding"/>
    <property type="evidence" value="ECO:0007669"/>
    <property type="project" value="UniProtKB-KW"/>
</dbReference>
<protein>
    <recommendedName>
        <fullName evidence="4">AAA+ ATPase domain-containing protein</fullName>
    </recommendedName>
</protein>
<evidence type="ECO:0000259" key="4">
    <source>
        <dbReference type="SMART" id="SM00382"/>
    </source>
</evidence>
<dbReference type="PhylomeDB" id="R7QBD9"/>
<dbReference type="InterPro" id="IPR027417">
    <property type="entry name" value="P-loop_NTPase"/>
</dbReference>
<dbReference type="GO" id="GO:0016887">
    <property type="term" value="F:ATP hydrolysis activity"/>
    <property type="evidence" value="ECO:0007669"/>
    <property type="project" value="InterPro"/>
</dbReference>
<sequence>MYTPTSLSRALSRSRIVKGAPPQNISSDGLACLSVGDMQRLKLHVLDILLLSFKQRTCLVVAWPLVTIPDNFIALDDASIASLGVTAMDPPRLAAYTSPKPKSAKRRTAKSRTRDESRASPRTPKSASQRVQNNHLSSPAERGHYQIRDSTHGNASLHPEGTQRDYPIEVQVLPRGETVVHATEVVASTDSDFLWSEETIAMVHSVLAGRFISPGMLIPISLLGNKIMLTIKSLRSSCSWRLSHEASQGTSGINFARYVSTTNIQILPSHETVVQKAPVASKLAVSIGGLGSQLRELSILAKAAFLEAAEEALDESKEEHADRLLTDKPRGILLYGPPGTGKTLLACAIGELCRAEVEILCGPDVLGNFSADAVKALEACFARARRKQPCVIVLDEIDAIAPKRDAAHVDNVQKKLTAALLTILDGYESALLRGLFVIGTTSRLDSIDAAVRRAGRFDREMEIPVPGFKERLEILEKLSAKAAKDNKLNVGREEMSMLARVCHGFVGADLSALWRESVTMAIRREPCGRVCYDDIFNALKLVKPSALREVAVEVPSTRWCDIGGKHHAKQRLKEAVEWPLTEKGAALFASLGVSPPSGILLFGPPGCSKTLLARAVASESGTNFISVKGAELLSKWVGESEKAVQAIFRRARQAAPCVIFFDEVDALAGSRSAAKGASAQARVVAQLLYEMDGVDTEVNDLSRRVVVIAATNRPDCLDEAFLRPGRMDVQIHVGLPDEEERLAILSVHTRDIPLAKDVDLEALAMDTLTAGFTGAEIGALVREAALAAMENDVENASIVSRHDFNRALERVRPRTPASVAQYFAKYVKQVERHKVL</sequence>
<dbReference type="Gene3D" id="1.10.8.60">
    <property type="match status" value="2"/>
</dbReference>
<dbReference type="FunFam" id="3.40.50.300:FF:000661">
    <property type="entry name" value="calmodulin-interacting protein 111 isoform X1"/>
    <property type="match status" value="1"/>
</dbReference>
<evidence type="ECO:0000256" key="2">
    <source>
        <dbReference type="ARBA" id="ARBA00022840"/>
    </source>
</evidence>
<gene>
    <name evidence="5" type="ORF">CHC_T00003432001</name>
</gene>
<feature type="compositionally biased region" description="Polar residues" evidence="3">
    <location>
        <begin position="123"/>
        <end position="137"/>
    </location>
</feature>
<dbReference type="Gene3D" id="3.40.50.300">
    <property type="entry name" value="P-loop containing nucleotide triphosphate hydrolases"/>
    <property type="match status" value="2"/>
</dbReference>
<organism evidence="5 6">
    <name type="scientific">Chondrus crispus</name>
    <name type="common">Carrageen Irish moss</name>
    <name type="synonym">Polymorpha crispa</name>
    <dbReference type="NCBI Taxonomy" id="2769"/>
    <lineage>
        <taxon>Eukaryota</taxon>
        <taxon>Rhodophyta</taxon>
        <taxon>Florideophyceae</taxon>
        <taxon>Rhodymeniophycidae</taxon>
        <taxon>Gigartinales</taxon>
        <taxon>Gigartinaceae</taxon>
        <taxon>Chondrus</taxon>
    </lineage>
</organism>
<dbReference type="InterPro" id="IPR003960">
    <property type="entry name" value="ATPase_AAA_CS"/>
</dbReference>
<dbReference type="InterPro" id="IPR003959">
    <property type="entry name" value="ATPase_AAA_core"/>
</dbReference>
<dbReference type="GeneID" id="17322908"/>
<dbReference type="OMA" id="MEESWIF"/>
<evidence type="ECO:0000313" key="5">
    <source>
        <dbReference type="EMBL" id="CDF35379.1"/>
    </source>
</evidence>
<keyword evidence="1" id="KW-0547">Nucleotide-binding</keyword>
<dbReference type="EMBL" id="HG001729">
    <property type="protein sequence ID" value="CDF35379.1"/>
    <property type="molecule type" value="Genomic_DNA"/>
</dbReference>
<evidence type="ECO:0000313" key="6">
    <source>
        <dbReference type="Proteomes" id="UP000012073"/>
    </source>
</evidence>
<dbReference type="FunFam" id="1.10.8.60:FF:000178">
    <property type="entry name" value="CDC48/VCP homolog, AAA superfamily"/>
    <property type="match status" value="1"/>
</dbReference>
<feature type="compositionally biased region" description="Basic residues" evidence="3">
    <location>
        <begin position="102"/>
        <end position="111"/>
    </location>
</feature>
<dbReference type="STRING" id="2769.R7QBD9"/>
<dbReference type="Pfam" id="PF00004">
    <property type="entry name" value="AAA"/>
    <property type="match status" value="2"/>
</dbReference>
<keyword evidence="6" id="KW-1185">Reference proteome</keyword>
<keyword evidence="2" id="KW-0067">ATP-binding</keyword>
<dbReference type="InterPro" id="IPR050168">
    <property type="entry name" value="AAA_ATPase_domain"/>
</dbReference>
<dbReference type="PANTHER" id="PTHR23077">
    <property type="entry name" value="AAA-FAMILY ATPASE"/>
    <property type="match status" value="1"/>
</dbReference>
<dbReference type="PANTHER" id="PTHR23077:SF27">
    <property type="entry name" value="ATPASE FAMILY GENE 2 PROTEIN HOMOLOG A"/>
    <property type="match status" value="1"/>
</dbReference>
<proteinExistence type="predicted"/>
<dbReference type="AlphaFoldDB" id="R7QBD9"/>
<dbReference type="Proteomes" id="UP000012073">
    <property type="component" value="Unassembled WGS sequence"/>
</dbReference>
<feature type="domain" description="AAA+ ATPase" evidence="4">
    <location>
        <begin position="328"/>
        <end position="467"/>
    </location>
</feature>
<dbReference type="RefSeq" id="XP_005715198.1">
    <property type="nucleotide sequence ID" value="XM_005715141.1"/>
</dbReference>
<dbReference type="OrthoDB" id="27435at2759"/>
<dbReference type="InterPro" id="IPR041569">
    <property type="entry name" value="AAA_lid_3"/>
</dbReference>
<dbReference type="CDD" id="cd19511">
    <property type="entry name" value="RecA-like_CDC48_r2-like"/>
    <property type="match status" value="1"/>
</dbReference>
<dbReference type="PROSITE" id="PS00674">
    <property type="entry name" value="AAA"/>
    <property type="match status" value="2"/>
</dbReference>
<dbReference type="GO" id="GO:0005737">
    <property type="term" value="C:cytoplasm"/>
    <property type="evidence" value="ECO:0007669"/>
    <property type="project" value="TreeGrafter"/>
</dbReference>
<reference evidence="6" key="1">
    <citation type="journal article" date="2013" name="Proc. Natl. Acad. Sci. U.S.A.">
        <title>Genome structure and metabolic features in the red seaweed Chondrus crispus shed light on evolution of the Archaeplastida.</title>
        <authorList>
            <person name="Collen J."/>
            <person name="Porcel B."/>
            <person name="Carre W."/>
            <person name="Ball S.G."/>
            <person name="Chaparro C."/>
            <person name="Tonon T."/>
            <person name="Barbeyron T."/>
            <person name="Michel G."/>
            <person name="Noel B."/>
            <person name="Valentin K."/>
            <person name="Elias M."/>
            <person name="Artiguenave F."/>
            <person name="Arun A."/>
            <person name="Aury J.M."/>
            <person name="Barbosa-Neto J.F."/>
            <person name="Bothwell J.H."/>
            <person name="Bouget F.Y."/>
            <person name="Brillet L."/>
            <person name="Cabello-Hurtado F."/>
            <person name="Capella-Gutierrez S."/>
            <person name="Charrier B."/>
            <person name="Cladiere L."/>
            <person name="Cock J.M."/>
            <person name="Coelho S.M."/>
            <person name="Colleoni C."/>
            <person name="Czjzek M."/>
            <person name="Da Silva C."/>
            <person name="Delage L."/>
            <person name="Denoeud F."/>
            <person name="Deschamps P."/>
            <person name="Dittami S.M."/>
            <person name="Gabaldon T."/>
            <person name="Gachon C.M."/>
            <person name="Groisillier A."/>
            <person name="Herve C."/>
            <person name="Jabbari K."/>
            <person name="Katinka M."/>
            <person name="Kloareg B."/>
            <person name="Kowalczyk N."/>
            <person name="Labadie K."/>
            <person name="Leblanc C."/>
            <person name="Lopez P.J."/>
            <person name="McLachlan D.H."/>
            <person name="Meslet-Cladiere L."/>
            <person name="Moustafa A."/>
            <person name="Nehr Z."/>
            <person name="Nyvall Collen P."/>
            <person name="Panaud O."/>
            <person name="Partensky F."/>
            <person name="Poulain J."/>
            <person name="Rensing S.A."/>
            <person name="Rousvoal S."/>
            <person name="Samson G."/>
            <person name="Symeonidi A."/>
            <person name="Weissenbach J."/>
            <person name="Zambounis A."/>
            <person name="Wincker P."/>
            <person name="Boyen C."/>
        </authorList>
    </citation>
    <scope>NUCLEOTIDE SEQUENCE [LARGE SCALE GENOMIC DNA]</scope>
    <source>
        <strain evidence="6">cv. Stackhouse</strain>
    </source>
</reference>
<dbReference type="InterPro" id="IPR003593">
    <property type="entry name" value="AAA+_ATPase"/>
</dbReference>
<feature type="domain" description="AAA+ ATPase" evidence="4">
    <location>
        <begin position="595"/>
        <end position="737"/>
    </location>
</feature>
<evidence type="ECO:0000256" key="3">
    <source>
        <dbReference type="SAM" id="MobiDB-lite"/>
    </source>
</evidence>
<feature type="region of interest" description="Disordered" evidence="3">
    <location>
        <begin position="91"/>
        <end position="142"/>
    </location>
</feature>
<dbReference type="SUPFAM" id="SSF52540">
    <property type="entry name" value="P-loop containing nucleoside triphosphate hydrolases"/>
    <property type="match status" value="2"/>
</dbReference>
<evidence type="ECO:0000256" key="1">
    <source>
        <dbReference type="ARBA" id="ARBA00022741"/>
    </source>
</evidence>
<dbReference type="SMART" id="SM00382">
    <property type="entry name" value="AAA"/>
    <property type="match status" value="2"/>
</dbReference>
<dbReference type="Gramene" id="CDF35379">
    <property type="protein sequence ID" value="CDF35379"/>
    <property type="gene ID" value="CHC_T00003432001"/>
</dbReference>
<accession>R7QBD9</accession>
<dbReference type="KEGG" id="ccp:CHC_T00003432001"/>
<dbReference type="Pfam" id="PF17862">
    <property type="entry name" value="AAA_lid_3"/>
    <property type="match status" value="2"/>
</dbReference>
<name>R7QBD9_CHOCR</name>